<dbReference type="SUPFAM" id="SSF51126">
    <property type="entry name" value="Pectin lyase-like"/>
    <property type="match status" value="3"/>
</dbReference>
<dbReference type="InterPro" id="IPR059226">
    <property type="entry name" value="Choice_anch_Q_dom"/>
</dbReference>
<sequence length="1223" mass="123488">MATQQRSHKLPRIGAATAITVAGGTVMIGGQPVVAADLVVTTDSGVFDGTGGDPDGADDELSLADAVYAANQTPDLDTITFAIPGPGPHVIDVAGALPWIMEDLVITGPGADQLTLTNSNGSAIYVYNEADVTLSGFTISAPALGGVPAMGIDVVEGGITTIRDVDIDQVDRGVWVENSGAAVFEVIIENVTVDDASTFAVDIGDAQMLSVDGLTITNSTAGVFLLATATASITGLDVTGGLSGLYASHVDDLDLDGATIDGATTSAVFALDTADTAISGVTITGGNNGVVVDSTAPGVGVVAVSDSVFSGQAGTSIDVNQIAELDVDTTTIDTPGAVGVDASTVTTLTITESDVTESHEAAVRLVNVDSADLADVTAVRTLGGLAANAGAVFGNGVASFDLADVTVSGATGGAVVVAGSGTVTATGLELTGNDNGVRLKGPGGSVTDSVISGNTFAGMTTSTGTETLSITNTEISDNGTVGVYLADTGPMEADGVTIERNGLVDASPLGGVHFAGDATPDVSRIVNSTISGNEGGLGGGVSVDDSDSIVLLHTVTLEGNSAPFGDALAIRGDVDGGGEINVGNSSITGHTGVASELFASQNGLIQMYGSTIDANAGSSVVESVGDGDVAVQLSEITSNDASASLIRASGGAVDIDTSTVTDNTARTLVEAEGSGAVNVTQSTLTQNTAVDALVAADTSGAVELAFATVTDNSLTDAASTVFEHDGSGVFQVDSSILAGNTVLGWVDAPLAAPDPEVDYSLIPVVSGSDVDGANNIVTDDPELGPLQNNDGPTPTMLPDKGSPAIDAANPTPPDPPSSDQRGLEREVNGRSDIGSVERQLSPFVIGLPPARVLETRTGPTYKTIDGEDEGIGRRTNGQETMLQIAGRAGVPADAEAVVINVTGVDPDGVGFVTVHPCLVNPPLASSLNFRGDVDSGNEIVAELTADGKLCLFNRGVTDLVVDVVGYVPNDSRYSPVGPARLLDTRDTGATIDGLFEKGGTRLSDTELELDVAGRGGVSSDATAVVINVTAVKPTGIGYVTVHPCLPTEPNAASLNFEAGVNRGNEIVAELDDDGKLCLYTWGSAELIVDVVGQLTDENTYDTVPPARLYETRSAPNGTIDDRQEDQGRLDAREVVTVEAAGRAGVPADAKGVVVNTTAIRTANRGFLTVWDCTGTMPLAASLNYTTGEIVGNELVVELNADGEFCVFSNRATDLTVDVVGYLS</sequence>
<gene>
    <name evidence="3" type="ORF">YM304_36720</name>
</gene>
<accession>A0A6C7EJ39</accession>
<feature type="domain" description="Right handed beta helix" evidence="2">
    <location>
        <begin position="151"/>
        <end position="295"/>
    </location>
</feature>
<evidence type="ECO:0000313" key="4">
    <source>
        <dbReference type="Proteomes" id="UP000011863"/>
    </source>
</evidence>
<dbReference type="AlphaFoldDB" id="A0A6C7EJ39"/>
<dbReference type="OrthoDB" id="4855196at2"/>
<proteinExistence type="predicted"/>
<reference evidence="3 4" key="1">
    <citation type="journal article" date="2013" name="Int. J. Syst. Evol. Microbiol.">
        <title>Ilumatobacter nonamiense sp. nov. and Ilumatobacter coccineum sp. nov., isolated from seashore sand.</title>
        <authorList>
            <person name="Matsumoto A."/>
            <person name="Kasai H."/>
            <person name="Matsuo Y."/>
            <person name="Shizuri Y."/>
            <person name="Ichikawa N."/>
            <person name="Fujita N."/>
            <person name="Omura S."/>
            <person name="Takahashi Y."/>
        </authorList>
    </citation>
    <scope>NUCLEOTIDE SEQUENCE [LARGE SCALE GENOMIC DNA]</scope>
    <source>
        <strain evidence="4">NBRC 103263 / KCTC 29153 / YM16-304</strain>
    </source>
</reference>
<evidence type="ECO:0000313" key="3">
    <source>
        <dbReference type="EMBL" id="BAN03986.1"/>
    </source>
</evidence>
<dbReference type="Proteomes" id="UP000011863">
    <property type="component" value="Chromosome"/>
</dbReference>
<dbReference type="InterPro" id="IPR006626">
    <property type="entry name" value="PbH1"/>
</dbReference>
<dbReference type="SMART" id="SM00710">
    <property type="entry name" value="PbH1"/>
    <property type="match status" value="13"/>
</dbReference>
<evidence type="ECO:0000256" key="1">
    <source>
        <dbReference type="SAM" id="MobiDB-lite"/>
    </source>
</evidence>
<dbReference type="NCBIfam" id="NF041518">
    <property type="entry name" value="choice_anch_Q"/>
    <property type="match status" value="1"/>
</dbReference>
<dbReference type="InterPro" id="IPR039448">
    <property type="entry name" value="Beta_helix"/>
</dbReference>
<dbReference type="InterPro" id="IPR011050">
    <property type="entry name" value="Pectin_lyase_fold/virulence"/>
</dbReference>
<evidence type="ECO:0000259" key="2">
    <source>
        <dbReference type="Pfam" id="PF13229"/>
    </source>
</evidence>
<organism evidence="3 4">
    <name type="scientific">Ilumatobacter coccineus (strain NBRC 103263 / KCTC 29153 / YM16-304)</name>
    <dbReference type="NCBI Taxonomy" id="1313172"/>
    <lineage>
        <taxon>Bacteria</taxon>
        <taxon>Bacillati</taxon>
        <taxon>Actinomycetota</taxon>
        <taxon>Acidimicrobiia</taxon>
        <taxon>Acidimicrobiales</taxon>
        <taxon>Ilumatobacteraceae</taxon>
        <taxon>Ilumatobacter</taxon>
    </lineage>
</organism>
<keyword evidence="4" id="KW-1185">Reference proteome</keyword>
<dbReference type="Gene3D" id="2.160.20.10">
    <property type="entry name" value="Single-stranded right-handed beta-helix, Pectin lyase-like"/>
    <property type="match status" value="2"/>
</dbReference>
<name>A0A6C7EJ39_ILUCY</name>
<dbReference type="Pfam" id="PF13229">
    <property type="entry name" value="Beta_helix"/>
    <property type="match status" value="2"/>
</dbReference>
<dbReference type="KEGG" id="aym:YM304_36720"/>
<feature type="region of interest" description="Disordered" evidence="1">
    <location>
        <begin position="772"/>
        <end position="835"/>
    </location>
</feature>
<protein>
    <recommendedName>
        <fullName evidence="2">Right handed beta helix domain-containing protein</fullName>
    </recommendedName>
</protein>
<dbReference type="RefSeq" id="WP_015443233.1">
    <property type="nucleotide sequence ID" value="NC_020520.1"/>
</dbReference>
<dbReference type="EMBL" id="AP012057">
    <property type="protein sequence ID" value="BAN03986.1"/>
    <property type="molecule type" value="Genomic_DNA"/>
</dbReference>
<dbReference type="InterPro" id="IPR012334">
    <property type="entry name" value="Pectin_lyas_fold"/>
</dbReference>
<feature type="domain" description="Right handed beta helix" evidence="2">
    <location>
        <begin position="391"/>
        <end position="554"/>
    </location>
</feature>